<organism evidence="1 2">
    <name type="scientific">Brevibacillus laterosporus LMG 15441</name>
    <dbReference type="NCBI Taxonomy" id="1042163"/>
    <lineage>
        <taxon>Bacteria</taxon>
        <taxon>Bacillati</taxon>
        <taxon>Bacillota</taxon>
        <taxon>Bacilli</taxon>
        <taxon>Bacillales</taxon>
        <taxon>Paenibacillaceae</taxon>
        <taxon>Brevibacillus</taxon>
    </lineage>
</organism>
<dbReference type="AlphaFoldDB" id="A0A075R475"/>
<gene>
    <name evidence="1" type="ORF">BRLA_c030200</name>
</gene>
<dbReference type="EMBL" id="CP007806">
    <property type="protein sequence ID" value="AIG27332.1"/>
    <property type="molecule type" value="Genomic_DNA"/>
</dbReference>
<reference evidence="1 2" key="1">
    <citation type="journal article" date="2011" name="J. Bacteriol.">
        <title>Genome sequence of Brevibacillus laterosporus LMG 15441, a pathogen of invertebrates.</title>
        <authorList>
            <person name="Djukic M."/>
            <person name="Poehlein A."/>
            <person name="Thurmer A."/>
            <person name="Daniel R."/>
        </authorList>
    </citation>
    <scope>NUCLEOTIDE SEQUENCE [LARGE SCALE GENOMIC DNA]</scope>
    <source>
        <strain evidence="1 2">LMG 15441</strain>
    </source>
</reference>
<protein>
    <submittedName>
        <fullName evidence="1">Uncharacterized protein</fullName>
    </submittedName>
</protein>
<evidence type="ECO:0000313" key="2">
    <source>
        <dbReference type="Proteomes" id="UP000005850"/>
    </source>
</evidence>
<keyword evidence="2" id="KW-1185">Reference proteome</keyword>
<accession>A0A075R475</accession>
<dbReference type="HOGENOM" id="CLU_2092127_0_0_9"/>
<dbReference type="RefSeq" id="WP_003335772.1">
    <property type="nucleotide sequence ID" value="NZ_CP007806.1"/>
</dbReference>
<evidence type="ECO:0000313" key="1">
    <source>
        <dbReference type="EMBL" id="AIG27332.1"/>
    </source>
</evidence>
<dbReference type="Proteomes" id="UP000005850">
    <property type="component" value="Chromosome"/>
</dbReference>
<proteinExistence type="predicted"/>
<dbReference type="KEGG" id="blr:BRLA_c030200"/>
<sequence length="116" mass="13083">MNNVLIGDGERGKRGDPLNATDLCKIGGYSKLQGYCLIQSLLDKRALGFLALSSEEKVYVVNPDYYTNGREVLPEIHRYFENGDNKKTDTPPIDQKFLNPMGEYGGRLFSLSYIQE</sequence>
<dbReference type="STRING" id="1042163.BRLA_c030200"/>
<name>A0A075R475_BRELA</name>